<protein>
    <recommendedName>
        <fullName evidence="4">Ubiquitin-like protease family profile domain-containing protein</fullName>
    </recommendedName>
</protein>
<dbReference type="OrthoDB" id="73076at2759"/>
<reference evidence="2" key="1">
    <citation type="submission" date="2019-07" db="EMBL/GenBank/DDBJ databases">
        <authorList>
            <person name="Palmer J.M."/>
        </authorList>
    </citation>
    <scope>NUCLEOTIDE SEQUENCE</scope>
    <source>
        <strain evidence="2">PC9</strain>
    </source>
</reference>
<dbReference type="Proteomes" id="UP000623687">
    <property type="component" value="Unassembled WGS sequence"/>
</dbReference>
<evidence type="ECO:0000313" key="2">
    <source>
        <dbReference type="EMBL" id="KAF7426695.1"/>
    </source>
</evidence>
<dbReference type="RefSeq" id="XP_036629999.1">
    <property type="nucleotide sequence ID" value="XM_036778571.1"/>
</dbReference>
<dbReference type="GeneID" id="59378882"/>
<proteinExistence type="predicted"/>
<accession>A0A8H6ZQ06</accession>
<organism evidence="2 3">
    <name type="scientific">Pleurotus ostreatus</name>
    <name type="common">Oyster mushroom</name>
    <name type="synonym">White-rot fungus</name>
    <dbReference type="NCBI Taxonomy" id="5322"/>
    <lineage>
        <taxon>Eukaryota</taxon>
        <taxon>Fungi</taxon>
        <taxon>Dikarya</taxon>
        <taxon>Basidiomycota</taxon>
        <taxon>Agaricomycotina</taxon>
        <taxon>Agaricomycetes</taxon>
        <taxon>Agaricomycetidae</taxon>
        <taxon>Agaricales</taxon>
        <taxon>Pleurotineae</taxon>
        <taxon>Pleurotaceae</taxon>
        <taxon>Pleurotus</taxon>
    </lineage>
</organism>
<evidence type="ECO:0000256" key="1">
    <source>
        <dbReference type="SAM" id="MobiDB-lite"/>
    </source>
</evidence>
<evidence type="ECO:0008006" key="4">
    <source>
        <dbReference type="Google" id="ProtNLM"/>
    </source>
</evidence>
<comment type="caution">
    <text evidence="2">The sequence shown here is derived from an EMBL/GenBank/DDBJ whole genome shotgun (WGS) entry which is preliminary data.</text>
</comment>
<gene>
    <name evidence="2" type="ORF">PC9H_009064</name>
</gene>
<feature type="region of interest" description="Disordered" evidence="1">
    <location>
        <begin position="420"/>
        <end position="453"/>
    </location>
</feature>
<dbReference type="VEuPathDB" id="FungiDB:PC9H_009064"/>
<dbReference type="EMBL" id="JACETU010000006">
    <property type="protein sequence ID" value="KAF7426695.1"/>
    <property type="molecule type" value="Genomic_DNA"/>
</dbReference>
<evidence type="ECO:0000313" key="3">
    <source>
        <dbReference type="Proteomes" id="UP000623687"/>
    </source>
</evidence>
<feature type="region of interest" description="Disordered" evidence="1">
    <location>
        <begin position="1514"/>
        <end position="1537"/>
    </location>
</feature>
<feature type="compositionally biased region" description="Pro residues" evidence="1">
    <location>
        <begin position="426"/>
        <end position="441"/>
    </location>
</feature>
<sequence>MSAPIDLTLSPEVVDLSQWIGVGKLYKNIPDTISQELKARTSLSDVSRAMLPSHNSTIAELLATQLPPLTTTLFFPNPQDSFSDVPPNTPLSYLLSTDRALPPREFLTHLRAAAGQAMLDGCISIKYWGAPNVYLPFEVCGFWYELITTVEAKSGWNSALRWANKALLPNGASCHARITAITRSISWSGLISKLGRSAHVSHMAELLSTSWLSSSHIDAMLLRLRARYRDEVGFKSEKQITLIPTLIFTSRLHSLGLEPGPVDQLLCSSALSDIGNFVATSQQNLLIATVAYWPEHHWGFLMITISGGRVQARWGDGMKKKVPRALEKGIRLWSKHYMPQRFVSVDSHFPCASQHDSYSCGIVAVNALKHEIFGDPYWTKKTREQCRVDEFLSCMEFCMDINTVDAPLIPPLSLLPVTGQSATTPVSPPHPVSTPISPPRPPTKRRNSNSIMLSAPVSPSRITVKRPRRGSQLNLNVIVVPNLARRDPLPEDDTSILPMDDQPDAAPLKEIKIRKSKSMVSKEQNNKLAASGLLVKSTQRWNNYVAKLRQLDAHVEVYDESPEHIRLACCSSCAKIVKQSEPYNTYRFKQHLSRCKAKGSRLHIQSINGFFKFNLDRSASVPKVDNFVERPCPGLTEANDSRIPIYTSRTEVRYAGGTSRPLLASQHFGKTVPSLSKQEKDELDLHYRSSCEWELDHDEARVFSCKCLKLVQCKSDTNELQACAECLCILKLHKFLVAIAKPVTPDDTRKYIPFRYQSIVTGKMYAKNKGLGRFVKDTIRKKGDVLLNFTVALASGVFDGNPSFIELLKVMFARHERQARGHGLQNMRYAADFNQFCHELQCIRPEAYRLFSSTFGGRTEQSMLKIRSSHPKLTLGISTATLDRVTKYLEDYKYPSTAPLACGVDDTKLHPSLRPYYNSSSKTWFLLGATGEPIVVADIEQLDELIKHASGSLAKKVRLWSLWIPLPDIPPLIMAIMAISESNTANYLAEIEKRLLKLLLIDTSPPVNIISLGSDGTIVERKARRILVQSGFAAVEYAHISHPNPAEQRPLKIELLRIGTRRLAIIQDSKHFRKTCRNNLFTGAKQMVLGRELIYYEQVRSMAYNQDRSPLYIRDVDKLDRQDDRAAARLFSAASIQHAIECGHSGLAIFLFIFGEACDAYQSRTISHTQRIHMVLLAFFFKLIWKQFLTENRYPIARHFLSQDADNILDILVNGLLALIIIHRDHLDPFPLLPWTHGTEVNEHIFGLLRSTLPEFTIVDALQMIPKLDVRLLAACRRKIDAASLQRGGAGYAHTHFDSSGAALDTLSYFPPQEVIEQVAHLAWTEANAIWEVLGDFTSSSMTPSASHVPVATANLDLGVDVDDLDELDPQEESAMDVPSDRELLDEALHIASFVTLPPSERPDLPGGAIEMINECGLAAAALNMRDIGYLDRLPDDDPEALEVIQAALKPILEAISALGPVGEAAVKKLIDEAAAPPSAHTIIEEEDSSSILSRISQYDISILVDERRVHQSKETSDACRPLKQSPTPAKGAPKPHIPAQIPFIVKQSPRQLLTRKIHEVLRLSGVNIKGETSGLARQVRWTKQVNVMSLADKETSGNSANAKRAATSRANAAIKSRQAIFAALPHAESLATANINSLFELVNGVYSIVLYEKKLMIGRVITFYEQGGEKASKHSWVSNTASVGTISWISMQLWTPLSSPNSFKSLTQAGLPKYRLVHSKAFLYALMAKTITLREDSSIKLDVTIFNSVFRPLNMREGLVSQAVKTLMGRKHTEELDNSEN</sequence>
<name>A0A8H6ZQ06_PLEOS</name>
<keyword evidence="3" id="KW-1185">Reference proteome</keyword>